<evidence type="ECO:0000313" key="7">
    <source>
        <dbReference type="Proteomes" id="UP000078507"/>
    </source>
</evidence>
<dbReference type="PANTHER" id="PTHR30290">
    <property type="entry name" value="PERIPLASMIC BINDING COMPONENT OF ABC TRANSPORTER"/>
    <property type="match status" value="1"/>
</dbReference>
<dbReference type="OrthoDB" id="9803988at2"/>
<evidence type="ECO:0000256" key="1">
    <source>
        <dbReference type="ARBA" id="ARBA00004418"/>
    </source>
</evidence>
<evidence type="ECO:0000313" key="6">
    <source>
        <dbReference type="EMBL" id="OAP43087.1"/>
    </source>
</evidence>
<evidence type="ECO:0000259" key="5">
    <source>
        <dbReference type="Pfam" id="PF00496"/>
    </source>
</evidence>
<dbReference type="InterPro" id="IPR039424">
    <property type="entry name" value="SBP_5"/>
</dbReference>
<comment type="subcellular location">
    <subcellularLocation>
        <location evidence="1">Periplasm</location>
    </subcellularLocation>
</comment>
<dbReference type="STRING" id="36856.ATB98_15725"/>
<dbReference type="CDD" id="cd08502">
    <property type="entry name" value="PBP2_NikA_DppA_OppA_like_16"/>
    <property type="match status" value="1"/>
</dbReference>
<dbReference type="Proteomes" id="UP000078507">
    <property type="component" value="Unassembled WGS sequence"/>
</dbReference>
<dbReference type="GO" id="GO:1904680">
    <property type="term" value="F:peptide transmembrane transporter activity"/>
    <property type="evidence" value="ECO:0007669"/>
    <property type="project" value="TreeGrafter"/>
</dbReference>
<feature type="chain" id="PRO_5008097601" evidence="4">
    <location>
        <begin position="35"/>
        <end position="533"/>
    </location>
</feature>
<protein>
    <submittedName>
        <fullName evidence="6">Peptide ABC transporter substrate-binding protein</fullName>
    </submittedName>
</protein>
<comment type="similarity">
    <text evidence="2">Belongs to the bacterial solute-binding protein 5 family.</text>
</comment>
<dbReference type="GO" id="GO:0015833">
    <property type="term" value="P:peptide transport"/>
    <property type="evidence" value="ECO:0007669"/>
    <property type="project" value="TreeGrafter"/>
</dbReference>
<organism evidence="6 7">
    <name type="scientific">Sinorhizobium saheli</name>
    <dbReference type="NCBI Taxonomy" id="36856"/>
    <lineage>
        <taxon>Bacteria</taxon>
        <taxon>Pseudomonadati</taxon>
        <taxon>Pseudomonadota</taxon>
        <taxon>Alphaproteobacteria</taxon>
        <taxon>Hyphomicrobiales</taxon>
        <taxon>Rhizobiaceae</taxon>
        <taxon>Sinorhizobium/Ensifer group</taxon>
        <taxon>Sinorhizobium</taxon>
    </lineage>
</organism>
<sequence>MTTRSNHKTLSCLFRTAALAPLVASALFASAAMADTLRVISDADLKTVDPILTTATLTQVHASLIYDKLFEFDEHGAPRPELADKVTVSDDQRTYTISLRPDLKFSDGSAITTDDVIASLKRWASKDQIGKMLADRLKNMSRIDDVTLQIELSDPFDVPSALAGATGNPAFIMPQRVAALPATESLKDATGSGPYSFDLSAWKPGQTRVYTKNPHYVPRGDAPSYMSGKKEAAFDTIEMAYIPDPNTAMAAMLTDQHDIWLGPPMDSAVAMRSDNKFVVENGVWQQFNIRPNFKNPPFDNVKAREALTYLIDQKELGPLVAGDPELWRECYAILMCGSPYGDEAAYSGHRGAPDYEKAKQLLAEAGYDGKPIVILEPTDYAPYHAAALYLAQQLRKIGANVDLQSMDWSTLTSRRTSKAPVSEGGWNLMMSSMDSSGASSPITHLMLASSCDDAWFGWPCDKQMEDLRAAFLGATSDAEKKKITFDIQKRSSEYLPFIPVGESSSPVVRRAEIENFDADVAVWYFWNVRRKTN</sequence>
<dbReference type="AlphaFoldDB" id="A0A178Y6M0"/>
<comment type="caution">
    <text evidence="6">The sequence shown here is derived from an EMBL/GenBank/DDBJ whole genome shotgun (WGS) entry which is preliminary data.</text>
</comment>
<dbReference type="Gene3D" id="3.10.105.10">
    <property type="entry name" value="Dipeptide-binding Protein, Domain 3"/>
    <property type="match status" value="1"/>
</dbReference>
<evidence type="ECO:0000256" key="4">
    <source>
        <dbReference type="SAM" id="SignalP"/>
    </source>
</evidence>
<feature type="domain" description="Solute-binding protein family 5" evidence="5">
    <location>
        <begin position="78"/>
        <end position="434"/>
    </location>
</feature>
<evidence type="ECO:0000256" key="2">
    <source>
        <dbReference type="ARBA" id="ARBA00005695"/>
    </source>
</evidence>
<dbReference type="RefSeq" id="WP_066876279.1">
    <property type="nucleotide sequence ID" value="NZ_LNQB01000081.1"/>
</dbReference>
<dbReference type="InterPro" id="IPR000914">
    <property type="entry name" value="SBP_5_dom"/>
</dbReference>
<dbReference type="SUPFAM" id="SSF53850">
    <property type="entry name" value="Periplasmic binding protein-like II"/>
    <property type="match status" value="1"/>
</dbReference>
<proteinExistence type="inferred from homology"/>
<accession>A0A178Y6M0</accession>
<feature type="signal peptide" evidence="4">
    <location>
        <begin position="1"/>
        <end position="34"/>
    </location>
</feature>
<keyword evidence="7" id="KW-1185">Reference proteome</keyword>
<keyword evidence="3 4" id="KW-0732">Signal</keyword>
<dbReference type="Gene3D" id="3.40.190.10">
    <property type="entry name" value="Periplasmic binding protein-like II"/>
    <property type="match status" value="1"/>
</dbReference>
<dbReference type="Pfam" id="PF00496">
    <property type="entry name" value="SBP_bac_5"/>
    <property type="match status" value="1"/>
</dbReference>
<name>A0A178Y6M0_SINSA</name>
<dbReference type="PANTHER" id="PTHR30290:SF38">
    <property type="entry name" value="D,D-DIPEPTIDE-BINDING PERIPLASMIC PROTEIN DDPA-RELATED"/>
    <property type="match status" value="1"/>
</dbReference>
<reference evidence="6 7" key="1">
    <citation type="submission" date="2015-11" db="EMBL/GenBank/DDBJ databases">
        <title>Ensifer anhuiense sp. nov., an effective nitrogen fixation bacterium with Glycine soja.</title>
        <authorList>
            <person name="Yan H."/>
            <person name="Chen W."/>
        </authorList>
    </citation>
    <scope>NUCLEOTIDE SEQUENCE [LARGE SCALE GENOMIC DNA]</scope>
    <source>
        <strain evidence="6 7">LMG 7837</strain>
    </source>
</reference>
<gene>
    <name evidence="6" type="ORF">ATB98_15725</name>
</gene>
<dbReference type="EMBL" id="LNQB01000081">
    <property type="protein sequence ID" value="OAP43087.1"/>
    <property type="molecule type" value="Genomic_DNA"/>
</dbReference>
<evidence type="ECO:0000256" key="3">
    <source>
        <dbReference type="ARBA" id="ARBA00022729"/>
    </source>
</evidence>